<evidence type="ECO:0000313" key="1">
    <source>
        <dbReference type="EMBL" id="ODA32139.1"/>
    </source>
</evidence>
<evidence type="ECO:0008006" key="3">
    <source>
        <dbReference type="Google" id="ProtNLM"/>
    </source>
</evidence>
<dbReference type="EMBL" id="LYDR01000071">
    <property type="protein sequence ID" value="ODA32139.1"/>
    <property type="molecule type" value="Genomic_DNA"/>
</dbReference>
<dbReference type="GO" id="GO:0003676">
    <property type="term" value="F:nucleic acid binding"/>
    <property type="evidence" value="ECO:0007669"/>
    <property type="project" value="InterPro"/>
</dbReference>
<dbReference type="RefSeq" id="WP_068847674.1">
    <property type="nucleotide sequence ID" value="NZ_LYDR01000071.1"/>
</dbReference>
<dbReference type="CDD" id="cd04659">
    <property type="entry name" value="Piwi_piwi-like_ProArk"/>
    <property type="match status" value="1"/>
</dbReference>
<organism evidence="1 2">
    <name type="scientific">Planctopirus hydrillae</name>
    <dbReference type="NCBI Taxonomy" id="1841610"/>
    <lineage>
        <taxon>Bacteria</taxon>
        <taxon>Pseudomonadati</taxon>
        <taxon>Planctomycetota</taxon>
        <taxon>Planctomycetia</taxon>
        <taxon>Planctomycetales</taxon>
        <taxon>Planctomycetaceae</taxon>
        <taxon>Planctopirus</taxon>
    </lineage>
</organism>
<keyword evidence="2" id="KW-1185">Reference proteome</keyword>
<reference evidence="1 2" key="1">
    <citation type="submission" date="2016-05" db="EMBL/GenBank/DDBJ databases">
        <title>Genomic and physiological characterization of Planctopirus sp. isolated from fresh water lake.</title>
        <authorList>
            <person name="Subhash Y."/>
            <person name="Ramana C."/>
        </authorList>
    </citation>
    <scope>NUCLEOTIDE SEQUENCE [LARGE SCALE GENOMIC DNA]</scope>
    <source>
        <strain evidence="1 2">JC280</strain>
    </source>
</reference>
<dbReference type="InterPro" id="IPR036397">
    <property type="entry name" value="RNaseH_sf"/>
</dbReference>
<dbReference type="AlphaFoldDB" id="A0A1C3EFZ3"/>
<dbReference type="OrthoDB" id="530017at2"/>
<sequence>MEEVFSLDEPLLQFAEGQFAVDPHDGLALYGPYSQGMPSHPVSPPYMVIGTPEGISAMRAWSEAMNHAHSAAETKTASLMKLHRLWPPYPGFEVAFGSRWSTTPITTVELNREELLNASRKKDSHERCFAVIEQIMPAFERARKHDAKIAVAICIVPDDVWANCRTESRVANPTDLGITSATKKSRMRGQGELFEEFNAEQYHFSPDFRRQLKARTMRYDIPIQIIRESTLKLSDETAFGERGLTRLSDRMWNLGTALYYKAGGRPWKLHSAREGVCYIGIAFRRASEGNRTACCAAQMFLDTGDGIVFLGEYGPWYSPDKNQFHIERSAAKRLLEGILKTYSELGGKPLTEIFLHCRSSISRDEFQGFSEACPHNCKLVGVRVRSDSYGPRLYRTGTMPVIRGTFLKMSNRSGFLYASGFKPRLGTYDGWETPVPLRIDIQHGDATIEQVARDVLGLTKLNYNACKLGESQPVTVGFSDAVGEILISNPTVEDRRPNFKFFI</sequence>
<dbReference type="Proteomes" id="UP000094828">
    <property type="component" value="Unassembled WGS sequence"/>
</dbReference>
<dbReference type="SUPFAM" id="SSF53098">
    <property type="entry name" value="Ribonuclease H-like"/>
    <property type="match status" value="1"/>
</dbReference>
<name>A0A1C3EFZ3_9PLAN</name>
<protein>
    <recommendedName>
        <fullName evidence="3">Piwi domain-containing protein</fullName>
    </recommendedName>
</protein>
<comment type="caution">
    <text evidence="1">The sequence shown here is derived from an EMBL/GenBank/DDBJ whole genome shotgun (WGS) entry which is preliminary data.</text>
</comment>
<gene>
    <name evidence="1" type="ORF">A6X21_21750</name>
</gene>
<dbReference type="STRING" id="1841610.A6X21_21750"/>
<dbReference type="InterPro" id="IPR012337">
    <property type="entry name" value="RNaseH-like_sf"/>
</dbReference>
<evidence type="ECO:0000313" key="2">
    <source>
        <dbReference type="Proteomes" id="UP000094828"/>
    </source>
</evidence>
<dbReference type="Gene3D" id="3.30.420.10">
    <property type="entry name" value="Ribonuclease H-like superfamily/Ribonuclease H"/>
    <property type="match status" value="1"/>
</dbReference>
<accession>A0A1C3EFZ3</accession>
<proteinExistence type="predicted"/>